<sequence>MSLTLNEKELLRWKNYTDTDGDLAKHQTFLTALHKQKQIKGVIDELDQRVEKLNKEREEIILLIDKFNGLNHRILKLKYVDGLTLESIADELGYNYQYIKNKHAEIMRIIRFSKHSK</sequence>
<dbReference type="Proteomes" id="UP000249828">
    <property type="component" value="Unassembled WGS sequence"/>
</dbReference>
<proteinExistence type="predicted"/>
<evidence type="ECO:0000313" key="3">
    <source>
        <dbReference type="Proteomes" id="UP000249828"/>
    </source>
</evidence>
<protein>
    <recommendedName>
        <fullName evidence="4">RNA polymerase sigma-70 region 4 domain-containing protein</fullName>
    </recommendedName>
</protein>
<feature type="coiled-coil region" evidence="1">
    <location>
        <begin position="36"/>
        <end position="63"/>
    </location>
</feature>
<dbReference type="EMBL" id="PIEU01000057">
    <property type="protein sequence ID" value="PZL74114.1"/>
    <property type="molecule type" value="Genomic_DNA"/>
</dbReference>
<reference evidence="2 3" key="1">
    <citation type="submission" date="2017-11" db="EMBL/GenBank/DDBJ databases">
        <title>Draft genome sequence of Enterococcus plantarum TRW2 strain isolated from lettuce.</title>
        <authorList>
            <person name="Kim E.B."/>
            <person name="Marco M.L."/>
            <person name="Williams T.R."/>
            <person name="You I.H."/>
        </authorList>
    </citation>
    <scope>NUCLEOTIDE SEQUENCE [LARGE SCALE GENOMIC DNA]</scope>
    <source>
        <strain evidence="2 3">TRW2</strain>
    </source>
</reference>
<dbReference type="SUPFAM" id="SSF88659">
    <property type="entry name" value="Sigma3 and sigma4 domains of RNA polymerase sigma factors"/>
    <property type="match status" value="1"/>
</dbReference>
<organism evidence="2 3">
    <name type="scientific">Enterococcus plantarum</name>
    <dbReference type="NCBI Taxonomy" id="1077675"/>
    <lineage>
        <taxon>Bacteria</taxon>
        <taxon>Bacillati</taxon>
        <taxon>Bacillota</taxon>
        <taxon>Bacilli</taxon>
        <taxon>Lactobacillales</taxon>
        <taxon>Enterococcaceae</taxon>
        <taxon>Enterococcus</taxon>
    </lineage>
</organism>
<evidence type="ECO:0000313" key="2">
    <source>
        <dbReference type="EMBL" id="PZL74114.1"/>
    </source>
</evidence>
<dbReference type="InterPro" id="IPR013324">
    <property type="entry name" value="RNA_pol_sigma_r3/r4-like"/>
</dbReference>
<keyword evidence="3" id="KW-1185">Reference proteome</keyword>
<comment type="caution">
    <text evidence="2">The sequence shown here is derived from an EMBL/GenBank/DDBJ whole genome shotgun (WGS) entry which is preliminary data.</text>
</comment>
<gene>
    <name evidence="2" type="ORF">CI088_07805</name>
</gene>
<keyword evidence="1" id="KW-0175">Coiled coil</keyword>
<accession>A0A2W3ZJ47</accession>
<dbReference type="AlphaFoldDB" id="A0A2W3ZJ47"/>
<evidence type="ECO:0008006" key="4">
    <source>
        <dbReference type="Google" id="ProtNLM"/>
    </source>
</evidence>
<evidence type="ECO:0000256" key="1">
    <source>
        <dbReference type="SAM" id="Coils"/>
    </source>
</evidence>
<name>A0A2W3ZJ47_9ENTE</name>